<organism evidence="1 2">
    <name type="scientific">Chromohalobacter japonicus</name>
    <dbReference type="NCBI Taxonomy" id="223900"/>
    <lineage>
        <taxon>Bacteria</taxon>
        <taxon>Pseudomonadati</taxon>
        <taxon>Pseudomonadota</taxon>
        <taxon>Gammaproteobacteria</taxon>
        <taxon>Oceanospirillales</taxon>
        <taxon>Halomonadaceae</taxon>
        <taxon>Chromohalobacter</taxon>
    </lineage>
</organism>
<comment type="caution">
    <text evidence="1">The sequence shown here is derived from an EMBL/GenBank/DDBJ whole genome shotgun (WGS) entry which is preliminary data.</text>
</comment>
<dbReference type="PANTHER" id="PTHR47628">
    <property type="match status" value="1"/>
</dbReference>
<dbReference type="SUPFAM" id="SSF53822">
    <property type="entry name" value="Periplasmic binding protein-like I"/>
    <property type="match status" value="1"/>
</dbReference>
<name>A0A1Q8T950_9GAMM</name>
<dbReference type="EMBL" id="MSDQ01000042">
    <property type="protein sequence ID" value="OLO10138.1"/>
    <property type="molecule type" value="Genomic_DNA"/>
</dbReference>
<dbReference type="PANTHER" id="PTHR47628:SF1">
    <property type="entry name" value="ALIPHATIC AMIDASE EXPRESSION-REGULATING PROTEIN"/>
    <property type="match status" value="1"/>
</dbReference>
<evidence type="ECO:0008006" key="3">
    <source>
        <dbReference type="Google" id="ProtNLM"/>
    </source>
</evidence>
<gene>
    <name evidence="1" type="ORF">BTW10_16195</name>
</gene>
<evidence type="ECO:0000313" key="2">
    <source>
        <dbReference type="Proteomes" id="UP000186806"/>
    </source>
</evidence>
<proteinExistence type="predicted"/>
<dbReference type="AlphaFoldDB" id="A0A1Q8T950"/>
<dbReference type="Pfam" id="PF13433">
    <property type="entry name" value="Peripla_BP_5"/>
    <property type="match status" value="1"/>
</dbReference>
<sequence length="162" mass="17261">MNSNDIGNEAWTPHGTFRLFLWAMKLEIPVGLLYSTTGTYQRISNNARSGALQAVADINADAASGVTLVAHEYDPHGELEAYHQGAEDLLARGLRHVVGTTTSASRKDIVPDVERDEALLGTPAPTRDSSAARACSIPAGARARTWSHCWPMLCASAASAVC</sequence>
<protein>
    <recommendedName>
        <fullName evidence="3">Leucine-binding protein domain-containing protein</fullName>
    </recommendedName>
</protein>
<reference evidence="1 2" key="1">
    <citation type="submission" date="2016-12" db="EMBL/GenBank/DDBJ databases">
        <title>Draft genome sequences of strains Salinicola socius SMB35, Salinicola sp. MH3R3-1 and Chromohalobacter sp. SMB17 from the Verkhnekamsk potash mining region of Russia.</title>
        <authorList>
            <person name="Mavrodi D.V."/>
            <person name="Olsson B.E."/>
            <person name="Korsakova E.S."/>
            <person name="Pyankova A."/>
            <person name="Mavrodi O.V."/>
            <person name="Plotnikova E.G."/>
        </authorList>
    </citation>
    <scope>NUCLEOTIDE SEQUENCE [LARGE SCALE GENOMIC DNA]</scope>
    <source>
        <strain evidence="1 2">SMB17</strain>
    </source>
</reference>
<dbReference type="Proteomes" id="UP000186806">
    <property type="component" value="Unassembled WGS sequence"/>
</dbReference>
<dbReference type="InterPro" id="IPR028082">
    <property type="entry name" value="Peripla_BP_I"/>
</dbReference>
<evidence type="ECO:0000313" key="1">
    <source>
        <dbReference type="EMBL" id="OLO10138.1"/>
    </source>
</evidence>
<dbReference type="Gene3D" id="3.40.50.2300">
    <property type="match status" value="1"/>
</dbReference>
<accession>A0A1Q8T950</accession>
<keyword evidence="2" id="KW-1185">Reference proteome</keyword>